<gene>
    <name evidence="1" type="ORF">RHGRI_011460</name>
</gene>
<accession>A0AAV6KMM1</accession>
<keyword evidence="2" id="KW-1185">Reference proteome</keyword>
<dbReference type="EMBL" id="JACTNZ010000004">
    <property type="protein sequence ID" value="KAG5553579.1"/>
    <property type="molecule type" value="Genomic_DNA"/>
</dbReference>
<comment type="caution">
    <text evidence="1">The sequence shown here is derived from an EMBL/GenBank/DDBJ whole genome shotgun (WGS) entry which is preliminary data.</text>
</comment>
<dbReference type="AlphaFoldDB" id="A0AAV6KMM1"/>
<organism evidence="1 2">
    <name type="scientific">Rhododendron griersonianum</name>
    <dbReference type="NCBI Taxonomy" id="479676"/>
    <lineage>
        <taxon>Eukaryota</taxon>
        <taxon>Viridiplantae</taxon>
        <taxon>Streptophyta</taxon>
        <taxon>Embryophyta</taxon>
        <taxon>Tracheophyta</taxon>
        <taxon>Spermatophyta</taxon>
        <taxon>Magnoliopsida</taxon>
        <taxon>eudicotyledons</taxon>
        <taxon>Gunneridae</taxon>
        <taxon>Pentapetalae</taxon>
        <taxon>asterids</taxon>
        <taxon>Ericales</taxon>
        <taxon>Ericaceae</taxon>
        <taxon>Ericoideae</taxon>
        <taxon>Rhodoreae</taxon>
        <taxon>Rhododendron</taxon>
    </lineage>
</organism>
<evidence type="ECO:0000313" key="2">
    <source>
        <dbReference type="Proteomes" id="UP000823749"/>
    </source>
</evidence>
<sequence>MGRGLARRAGPNGAIYWPALSKQGVGPRGPGEGPGFVGLSVEGNASGWLHRAANTSRSWQWKGYGPVQLRPNESSDWLALSDHHLFILFSRPIFLFSNMFEV</sequence>
<proteinExistence type="predicted"/>
<name>A0AAV6KMM1_9ERIC</name>
<evidence type="ECO:0000313" key="1">
    <source>
        <dbReference type="EMBL" id="KAG5553579.1"/>
    </source>
</evidence>
<reference evidence="1" key="1">
    <citation type="submission" date="2020-08" db="EMBL/GenBank/DDBJ databases">
        <title>Plant Genome Project.</title>
        <authorList>
            <person name="Zhang R.-G."/>
        </authorList>
    </citation>
    <scope>NUCLEOTIDE SEQUENCE</scope>
    <source>
        <strain evidence="1">WSP0</strain>
        <tissue evidence="1">Leaf</tissue>
    </source>
</reference>
<protein>
    <submittedName>
        <fullName evidence="1">Uncharacterized protein</fullName>
    </submittedName>
</protein>
<dbReference type="Proteomes" id="UP000823749">
    <property type="component" value="Chromosome 4"/>
</dbReference>